<gene>
    <name evidence="7" type="ORF">X797_004490</name>
</gene>
<dbReference type="PROSITE" id="PS51387">
    <property type="entry name" value="FAD_PCMH"/>
    <property type="match status" value="1"/>
</dbReference>
<keyword evidence="2" id="KW-0285">Flavoprotein</keyword>
<dbReference type="InterPro" id="IPR036318">
    <property type="entry name" value="FAD-bd_PCMH-like_sf"/>
</dbReference>
<evidence type="ECO:0000256" key="2">
    <source>
        <dbReference type="ARBA" id="ARBA00022630"/>
    </source>
</evidence>
<dbReference type="SUPFAM" id="SSF56176">
    <property type="entry name" value="FAD-binding/transporter-associated domain-like"/>
    <property type="match status" value="1"/>
</dbReference>
<evidence type="ECO:0000256" key="3">
    <source>
        <dbReference type="ARBA" id="ARBA00022827"/>
    </source>
</evidence>
<evidence type="ECO:0000256" key="5">
    <source>
        <dbReference type="SAM" id="SignalP"/>
    </source>
</evidence>
<dbReference type="Gene3D" id="3.30.465.10">
    <property type="match status" value="1"/>
</dbReference>
<name>A0A0A1UXR0_9HYPO</name>
<dbReference type="Pfam" id="PF01565">
    <property type="entry name" value="FAD_binding_4"/>
    <property type="match status" value="1"/>
</dbReference>
<organism evidence="7 8">
    <name type="scientific">Metarhizium robertsii</name>
    <dbReference type="NCBI Taxonomy" id="568076"/>
    <lineage>
        <taxon>Eukaryota</taxon>
        <taxon>Fungi</taxon>
        <taxon>Dikarya</taxon>
        <taxon>Ascomycota</taxon>
        <taxon>Pezizomycotina</taxon>
        <taxon>Sordariomycetes</taxon>
        <taxon>Hypocreomycetidae</taxon>
        <taxon>Hypocreales</taxon>
        <taxon>Clavicipitaceae</taxon>
        <taxon>Metarhizium</taxon>
    </lineage>
</organism>
<keyword evidence="3" id="KW-0274">FAD</keyword>
<proteinExistence type="inferred from homology"/>
<dbReference type="InterPro" id="IPR006094">
    <property type="entry name" value="Oxid_FAD_bind_N"/>
</dbReference>
<evidence type="ECO:0000313" key="8">
    <source>
        <dbReference type="Proteomes" id="UP000030151"/>
    </source>
</evidence>
<dbReference type="GO" id="GO:0071949">
    <property type="term" value="F:FAD binding"/>
    <property type="evidence" value="ECO:0007669"/>
    <property type="project" value="InterPro"/>
</dbReference>
<keyword evidence="5" id="KW-0732">Signal</keyword>
<dbReference type="InterPro" id="IPR016166">
    <property type="entry name" value="FAD-bd_PCMH"/>
</dbReference>
<dbReference type="HOGENOM" id="CLU_018354_1_2_1"/>
<dbReference type="eggNOG" id="KOG1231">
    <property type="taxonomic scope" value="Eukaryota"/>
</dbReference>
<accession>A0A0A1UXR0</accession>
<evidence type="ECO:0000256" key="4">
    <source>
        <dbReference type="ARBA" id="ARBA00023002"/>
    </source>
</evidence>
<dbReference type="InterPro" id="IPR050416">
    <property type="entry name" value="FAD-linked_Oxidoreductase"/>
</dbReference>
<dbReference type="OrthoDB" id="2151789at2759"/>
<evidence type="ECO:0000313" key="7">
    <source>
        <dbReference type="EMBL" id="EXV02360.1"/>
    </source>
</evidence>
<dbReference type="Proteomes" id="UP000030151">
    <property type="component" value="Unassembled WGS sequence"/>
</dbReference>
<comment type="caution">
    <text evidence="7">The sequence shown here is derived from an EMBL/GenBank/DDBJ whole genome shotgun (WGS) entry which is preliminary data.</text>
</comment>
<dbReference type="PANTHER" id="PTHR42973">
    <property type="entry name" value="BINDING OXIDOREDUCTASE, PUTATIVE (AFU_ORTHOLOGUE AFUA_1G17690)-RELATED"/>
    <property type="match status" value="1"/>
</dbReference>
<feature type="chain" id="PRO_5001980947" evidence="5">
    <location>
        <begin position="22"/>
        <end position="503"/>
    </location>
</feature>
<reference evidence="7 8" key="1">
    <citation type="submission" date="2014-02" db="EMBL/GenBank/DDBJ databases">
        <title>The genome sequence of the entomopathogenic fungus Metarhizium robertsii ARSEF 2575.</title>
        <authorList>
            <person name="Giuliano Garisto Donzelli B."/>
            <person name="Roe B.A."/>
            <person name="Macmil S.L."/>
            <person name="Krasnoff S.B."/>
            <person name="Gibson D.M."/>
        </authorList>
    </citation>
    <scope>NUCLEOTIDE SEQUENCE [LARGE SCALE GENOMIC DNA]</scope>
    <source>
        <strain evidence="7 8">ARSEF 2575</strain>
    </source>
</reference>
<dbReference type="PANTHER" id="PTHR42973:SF54">
    <property type="entry name" value="FAD-BINDING PCMH-TYPE DOMAIN-CONTAINING PROTEIN"/>
    <property type="match status" value="1"/>
</dbReference>
<evidence type="ECO:0000256" key="1">
    <source>
        <dbReference type="ARBA" id="ARBA00005466"/>
    </source>
</evidence>
<dbReference type="AlphaFoldDB" id="A0A0A1UXR0"/>
<sequence length="503" mass="54807">MRMLASTLALALPVWPPACLNKDERTAVQEACCELAKTLPENVHLPNSPGYNLSNTYWSARQSALHPQCFVTPRSTQNVSHVMKTLTSLQAPFSVKGAGHTAFPGGSNIQDGVTIDLAHLDQIAVSPDRKTVAVGPGNRWINVSSALDPLGLAVVGGRAASVGVSGLTLGGGQSYFSGLHGWACDNVRNFQLVLSSGRVVDANASSNADLYRALRGGGGSNWGIVTRFDLASFEQGDLWTRSLVFDGGEANRTLLPMMTGLAAEGLAADPGAHAYFVQTYDSAERRWLFLTSFFHATPPAANATPAVFDGFESVPGLVLDNALVGSVSTISQLIDEPVGQRATWWDTTVAVGSVPLFEEIGEMYKDWVVRVMEAAQTRQFTPYLVYQPITDNILEKMQQNGGNSLGLYPQDGPLMMVQVSARWVDAELDAVIESSASELLCEIERVAKEKKLLRGYVYINYAGRSQEVLRTYGNNYPWLQTIAKKWDPEGLLQRLWRGYFQLR</sequence>
<dbReference type="GO" id="GO:0016491">
    <property type="term" value="F:oxidoreductase activity"/>
    <property type="evidence" value="ECO:0007669"/>
    <property type="project" value="UniProtKB-KW"/>
</dbReference>
<dbReference type="EMBL" id="JELW01000005">
    <property type="protein sequence ID" value="EXV02360.1"/>
    <property type="molecule type" value="Genomic_DNA"/>
</dbReference>
<comment type="similarity">
    <text evidence="1">Belongs to the oxygen-dependent FAD-linked oxidoreductase family.</text>
</comment>
<evidence type="ECO:0000259" key="6">
    <source>
        <dbReference type="PROSITE" id="PS51387"/>
    </source>
</evidence>
<feature type="signal peptide" evidence="5">
    <location>
        <begin position="1"/>
        <end position="21"/>
    </location>
</feature>
<feature type="domain" description="FAD-binding PCMH-type" evidence="6">
    <location>
        <begin position="63"/>
        <end position="235"/>
    </location>
</feature>
<protein>
    <submittedName>
        <fullName evidence="7">FAD/FMN-binding dehydrogenase</fullName>
    </submittedName>
</protein>
<dbReference type="InterPro" id="IPR016169">
    <property type="entry name" value="FAD-bd_PCMH_sub2"/>
</dbReference>
<keyword evidence="4" id="KW-0560">Oxidoreductase</keyword>